<dbReference type="NCBIfam" id="TIGR01567">
    <property type="entry name" value="S_layer_rel_Mac"/>
    <property type="match status" value="1"/>
</dbReference>
<gene>
    <name evidence="3" type="ORF">MSSIT_0848</name>
</gene>
<dbReference type="PANTHER" id="PTHR22990:SF15">
    <property type="entry name" value="F-BOX ONLY PROTEIN 10"/>
    <property type="match status" value="1"/>
</dbReference>
<accession>A0A0E3P2B9</accession>
<sequence length="1196" mass="131493">MITNKKLNSLSLTSAALILFLILFSYTASAATTTCNVKGTNYQYWSGEQYPSIELFGEEYVPLLEEDDQIWEAHVDKLTRVVIDNESSYNLTGGESLDIGQGYSLQVKQVDVDGEKVWLEFYKGGQYVDDQILSTDSGDNTWNCTLDIQGINNVTVLKVHVNRITQGTTDSVVQIDGIWLIDYENTTTLQIGDQFGNCTLSEIVNGTNESNLGSLVFEYVITITDLGTLGGNYSNAEGINNKGQVVGTSQTDTGVEHAFLWQNGTMTDIETSGCDGYPRGINDNEQIVGFTFIEDDNAVHACLWENGVVTYLGVLPGGTESWPEGINNKGQVIGYSEGIGFEVHAFLWQNGTMTDIGPSDVEYSDARGINENGQVVGTSQDRYDPSRAFLWQNGVMTDLGTLGGSYSSARGINDKGQVVGVSQTDTGETHAFLWQNSVMTDLGTLPGKSSSIAYGINNKGQVVGTSQTDTGETDAFLWQNGVMTDLGALSGISGSGAYEINENGQILGSNGTAVLWTITAPTSPVANFSTSPASGYAPLTVKFTDQSTGSPTSWNWDFGDGTNATDQNPTHTYSTAGNYTVTFTASNAAGNSTVTGIVSVTPPEDSEEIVSEIEVSDNRLREASPDTVYKSSSFVDVGSIDVVGRYRDVIQFDLSEYNSDSQITNAVLSLYWYYPEGKTRPEDTVIEIYRPASAWNSDYVSWNKRDKNVAWTNAGGDWYDKNGVLQGSAPYATITIKGSSLPDNRYYELDVTDLVKEYVSGKYENTGLLIKARTESNNYIAFYSSDWTDENQKPKITVTEKEISMVTITGATDNRLREASPENVYSDTSFIDVGSISGVGRYRDVMQFDLSEYNSDSQVGNAVLSLYWYYPSGTTRPEDTVIEIYRPASAWNSSYVSWNKKDKNIAWTNAGGDWYDKNGVLQGSTPYATITIKDSSLPDNRYYELDVTDLVKEYVSGKYENTGLLIKARTESNNYIAFYSSDCGNESQVPKLSITKKTPVVTINATVTDATDNRLREASSSTVYQSSSFIDVGSINGVGRYRDVIRFDLSEYTGSVEVNNAVLSLYWYYPSGTTRPEDTVIEIYRPASAWNSSYVSWNKRDKNVAWTNAGGDWYDKNGVLQGSTPYATITIKGNSLPDNRYYELDVTELVKEYINGKYENTGLLIKARTESNNYIAFYSSDCGNESQVPKLQLVYS</sequence>
<dbReference type="AlphaFoldDB" id="A0A0E3P2B9"/>
<dbReference type="InterPro" id="IPR000601">
    <property type="entry name" value="PKD_dom"/>
</dbReference>
<dbReference type="CDD" id="cd00146">
    <property type="entry name" value="PKD"/>
    <property type="match status" value="1"/>
</dbReference>
<dbReference type="GeneID" id="25418420"/>
<dbReference type="OrthoDB" id="105642at2157"/>
<dbReference type="PATRIC" id="fig|1434120.4.peg.1069"/>
<proteinExistence type="predicted"/>
<name>A0A0E3P2B9_9EURY</name>
<dbReference type="Gene3D" id="2.60.40.10">
    <property type="entry name" value="Immunoglobulins"/>
    <property type="match status" value="1"/>
</dbReference>
<dbReference type="Gene3D" id="2.60.40.4190">
    <property type="match status" value="1"/>
</dbReference>
<reference evidence="3 4" key="1">
    <citation type="submission" date="2014-07" db="EMBL/GenBank/DDBJ databases">
        <title>Methanogenic archaea and the global carbon cycle.</title>
        <authorList>
            <person name="Henriksen J.R."/>
            <person name="Luke J."/>
            <person name="Reinhart S."/>
            <person name="Benedict M.N."/>
            <person name="Youngblut N.D."/>
            <person name="Metcalf M.E."/>
            <person name="Whitaker R.J."/>
            <person name="Metcalf W.W."/>
        </authorList>
    </citation>
    <scope>NUCLEOTIDE SEQUENCE [LARGE SCALE GENOMIC DNA]</scope>
    <source>
        <strain evidence="3 4">T4/M</strain>
    </source>
</reference>
<dbReference type="NCBIfam" id="NF033679">
    <property type="entry name" value="DNRLRE_dom"/>
    <property type="match status" value="3"/>
</dbReference>
<dbReference type="InterPro" id="IPR013783">
    <property type="entry name" value="Ig-like_fold"/>
</dbReference>
<evidence type="ECO:0000313" key="4">
    <source>
        <dbReference type="Proteomes" id="UP000033111"/>
    </source>
</evidence>
<evidence type="ECO:0000256" key="1">
    <source>
        <dbReference type="ARBA" id="ARBA00022737"/>
    </source>
</evidence>
<dbReference type="EMBL" id="CP009506">
    <property type="protein sequence ID" value="AKB27567.1"/>
    <property type="molecule type" value="Genomic_DNA"/>
</dbReference>
<dbReference type="Proteomes" id="UP000033111">
    <property type="component" value="Chromosome"/>
</dbReference>
<dbReference type="NCBIfam" id="TIGR02913">
    <property type="entry name" value="HAF_rpt"/>
    <property type="match status" value="5"/>
</dbReference>
<dbReference type="Pfam" id="PF18911">
    <property type="entry name" value="PKD_4"/>
    <property type="match status" value="1"/>
</dbReference>
<feature type="domain" description="PKD" evidence="2">
    <location>
        <begin position="524"/>
        <end position="607"/>
    </location>
</feature>
<dbReference type="SUPFAM" id="SSF49299">
    <property type="entry name" value="PKD domain"/>
    <property type="match status" value="1"/>
</dbReference>
<dbReference type="PANTHER" id="PTHR22990">
    <property type="entry name" value="F-BOX ONLY PROTEIN"/>
    <property type="match status" value="1"/>
</dbReference>
<dbReference type="InterPro" id="IPR006457">
    <property type="entry name" value="S_layer-rel_Mac"/>
</dbReference>
<evidence type="ECO:0000313" key="3">
    <source>
        <dbReference type="EMBL" id="AKB27567.1"/>
    </source>
</evidence>
<dbReference type="FunFam" id="2.60.40.10:FF:000270">
    <property type="entry name" value="Cell surface protein"/>
    <property type="match status" value="1"/>
</dbReference>
<dbReference type="Pfam" id="PF06848">
    <property type="entry name" value="Disaggr_repeat"/>
    <property type="match status" value="3"/>
</dbReference>
<protein>
    <recommendedName>
        <fullName evidence="2">PKD domain-containing protein</fullName>
    </recommendedName>
</protein>
<evidence type="ECO:0000259" key="2">
    <source>
        <dbReference type="PROSITE" id="PS50093"/>
    </source>
</evidence>
<keyword evidence="4" id="KW-1185">Reference proteome</keyword>
<dbReference type="HOGENOM" id="CLU_271229_0_0_2"/>
<dbReference type="RefSeq" id="WP_052721509.1">
    <property type="nucleotide sequence ID" value="NZ_CP009506.1"/>
</dbReference>
<dbReference type="SMART" id="SM00089">
    <property type="entry name" value="PKD"/>
    <property type="match status" value="1"/>
</dbReference>
<dbReference type="InterPro" id="IPR010671">
    <property type="entry name" value="Disaggr-rel_dom"/>
</dbReference>
<dbReference type="InterPro" id="IPR014262">
    <property type="entry name" value="HAF_rpt"/>
</dbReference>
<dbReference type="InterPro" id="IPR035986">
    <property type="entry name" value="PKD_dom_sf"/>
</dbReference>
<dbReference type="Pfam" id="PF07752">
    <property type="entry name" value="S-layer"/>
    <property type="match status" value="1"/>
</dbReference>
<dbReference type="Gene3D" id="2.60.98.40">
    <property type="match status" value="1"/>
</dbReference>
<dbReference type="InterPro" id="IPR022409">
    <property type="entry name" value="PKD/Chitinase_dom"/>
</dbReference>
<dbReference type="PROSITE" id="PS50093">
    <property type="entry name" value="PKD"/>
    <property type="match status" value="1"/>
</dbReference>
<dbReference type="InterPro" id="IPR051550">
    <property type="entry name" value="SCF-Subunits/Alg-Epimerases"/>
</dbReference>
<organism evidence="3 4">
    <name type="scientific">Methanosarcina siciliae T4/M</name>
    <dbReference type="NCBI Taxonomy" id="1434120"/>
    <lineage>
        <taxon>Archaea</taxon>
        <taxon>Methanobacteriati</taxon>
        <taxon>Methanobacteriota</taxon>
        <taxon>Stenosarchaea group</taxon>
        <taxon>Methanomicrobia</taxon>
        <taxon>Methanosarcinales</taxon>
        <taxon>Methanosarcinaceae</taxon>
        <taxon>Methanosarcina</taxon>
    </lineage>
</organism>
<dbReference type="KEGG" id="msw:MSSIT_0848"/>
<keyword evidence="1" id="KW-0677">Repeat</keyword>